<gene>
    <name evidence="2" type="ORF">NA56DRAFT_706176</name>
</gene>
<feature type="region of interest" description="Disordered" evidence="1">
    <location>
        <begin position="60"/>
        <end position="83"/>
    </location>
</feature>
<evidence type="ECO:0000256" key="1">
    <source>
        <dbReference type="SAM" id="MobiDB-lite"/>
    </source>
</evidence>
<protein>
    <submittedName>
        <fullName evidence="2">Uncharacterized protein</fullName>
    </submittedName>
</protein>
<accession>A0A2J6PYK5</accession>
<reference evidence="2 3" key="1">
    <citation type="submission" date="2016-05" db="EMBL/GenBank/DDBJ databases">
        <title>A degradative enzymes factory behind the ericoid mycorrhizal symbiosis.</title>
        <authorList>
            <consortium name="DOE Joint Genome Institute"/>
            <person name="Martino E."/>
            <person name="Morin E."/>
            <person name="Grelet G."/>
            <person name="Kuo A."/>
            <person name="Kohler A."/>
            <person name="Daghino S."/>
            <person name="Barry K."/>
            <person name="Choi C."/>
            <person name="Cichocki N."/>
            <person name="Clum A."/>
            <person name="Copeland A."/>
            <person name="Hainaut M."/>
            <person name="Haridas S."/>
            <person name="Labutti K."/>
            <person name="Lindquist E."/>
            <person name="Lipzen A."/>
            <person name="Khouja H.-R."/>
            <person name="Murat C."/>
            <person name="Ohm R."/>
            <person name="Olson A."/>
            <person name="Spatafora J."/>
            <person name="Veneault-Fourrey C."/>
            <person name="Henrissat B."/>
            <person name="Grigoriev I."/>
            <person name="Martin F."/>
            <person name="Perotto S."/>
        </authorList>
    </citation>
    <scope>NUCLEOTIDE SEQUENCE [LARGE SCALE GENOMIC DNA]</scope>
    <source>
        <strain evidence="2 3">UAMH 7357</strain>
    </source>
</reference>
<dbReference type="AlphaFoldDB" id="A0A2J6PYK5"/>
<evidence type="ECO:0000313" key="2">
    <source>
        <dbReference type="EMBL" id="PMD19122.1"/>
    </source>
</evidence>
<keyword evidence="3" id="KW-1185">Reference proteome</keyword>
<name>A0A2J6PYK5_9HELO</name>
<evidence type="ECO:0000313" key="3">
    <source>
        <dbReference type="Proteomes" id="UP000235672"/>
    </source>
</evidence>
<proteinExistence type="predicted"/>
<dbReference type="Proteomes" id="UP000235672">
    <property type="component" value="Unassembled WGS sequence"/>
</dbReference>
<organism evidence="2 3">
    <name type="scientific">Hyaloscypha hepaticicola</name>
    <dbReference type="NCBI Taxonomy" id="2082293"/>
    <lineage>
        <taxon>Eukaryota</taxon>
        <taxon>Fungi</taxon>
        <taxon>Dikarya</taxon>
        <taxon>Ascomycota</taxon>
        <taxon>Pezizomycotina</taxon>
        <taxon>Leotiomycetes</taxon>
        <taxon>Helotiales</taxon>
        <taxon>Hyaloscyphaceae</taxon>
        <taxon>Hyaloscypha</taxon>
    </lineage>
</organism>
<dbReference type="OrthoDB" id="5979581at2759"/>
<sequence>MFHARDFVNPPRRIEIIPPNALLPMKQVWNGLDRRSAGYPPFALAALSSPCSNSLKLTLIPNSSDNQRSSDHQHSFHQRRKNGHIMQTATLHAVEEDRWTELKAVRTTHGMGDVGPLGTPDPSKMDTVEESWRKWKGLLKGYINFIESLLVIDPKRRPNATNFSTRIDTHLDFTKSGISRHGLDLQQQRRKIIDTNTKAAADLEGIINISPSFSISRSHLTIKENHSTN</sequence>
<dbReference type="EMBL" id="KZ613491">
    <property type="protein sequence ID" value="PMD19122.1"/>
    <property type="molecule type" value="Genomic_DNA"/>
</dbReference>